<comment type="caution">
    <text evidence="7">The sequence shown here is derived from an EMBL/GenBank/DDBJ whole genome shotgun (WGS) entry which is preliminary data.</text>
</comment>
<feature type="domain" description="RING-type" evidence="6">
    <location>
        <begin position="91"/>
        <end position="134"/>
    </location>
</feature>
<evidence type="ECO:0000256" key="4">
    <source>
        <dbReference type="PROSITE-ProRule" id="PRU00175"/>
    </source>
</evidence>
<dbReference type="InterPro" id="IPR011016">
    <property type="entry name" value="Znf_RING-CH"/>
</dbReference>
<dbReference type="EMBL" id="BRYB01005988">
    <property type="protein sequence ID" value="GMI31644.1"/>
    <property type="molecule type" value="Genomic_DNA"/>
</dbReference>
<dbReference type="SUPFAM" id="SSF57850">
    <property type="entry name" value="RING/U-box"/>
    <property type="match status" value="1"/>
</dbReference>
<evidence type="ECO:0000256" key="3">
    <source>
        <dbReference type="ARBA" id="ARBA00022833"/>
    </source>
</evidence>
<feature type="region of interest" description="Disordered" evidence="5">
    <location>
        <begin position="29"/>
        <end position="86"/>
    </location>
</feature>
<dbReference type="SMART" id="SM00184">
    <property type="entry name" value="RING"/>
    <property type="match status" value="1"/>
</dbReference>
<dbReference type="PANTHER" id="PTHR22763:SF162">
    <property type="entry name" value="TRANSMEMBRANE E3 UBIQUITIN-PROTEIN LIGASE 1"/>
    <property type="match status" value="1"/>
</dbReference>
<evidence type="ECO:0000256" key="5">
    <source>
        <dbReference type="SAM" id="MobiDB-lite"/>
    </source>
</evidence>
<feature type="non-terminal residue" evidence="7">
    <location>
        <position position="1"/>
    </location>
</feature>
<dbReference type="PROSITE" id="PS50089">
    <property type="entry name" value="ZF_RING_2"/>
    <property type="match status" value="1"/>
</dbReference>
<dbReference type="Gene3D" id="3.30.40.10">
    <property type="entry name" value="Zinc/RING finger domain, C3HC4 (zinc finger)"/>
    <property type="match status" value="1"/>
</dbReference>
<dbReference type="InterPro" id="IPR001841">
    <property type="entry name" value="Znf_RING"/>
</dbReference>
<reference evidence="7 8" key="1">
    <citation type="journal article" date="2023" name="Commun. Biol.">
        <title>Genome analysis of Parmales, the sister group of diatoms, reveals the evolutionary specialization of diatoms from phago-mixotrophs to photoautotrophs.</title>
        <authorList>
            <person name="Ban H."/>
            <person name="Sato S."/>
            <person name="Yoshikawa S."/>
            <person name="Yamada K."/>
            <person name="Nakamura Y."/>
            <person name="Ichinomiya M."/>
            <person name="Sato N."/>
            <person name="Blanc-Mathieu R."/>
            <person name="Endo H."/>
            <person name="Kuwata A."/>
            <person name="Ogata H."/>
        </authorList>
    </citation>
    <scope>NUCLEOTIDE SEQUENCE [LARGE SCALE GENOMIC DNA]</scope>
</reference>
<dbReference type="InterPro" id="IPR050731">
    <property type="entry name" value="HRD1_E3_ubiq-ligases"/>
</dbReference>
<keyword evidence="3" id="KW-0862">Zinc</keyword>
<organism evidence="7 8">
    <name type="scientific">Tetraparma gracilis</name>
    <dbReference type="NCBI Taxonomy" id="2962635"/>
    <lineage>
        <taxon>Eukaryota</taxon>
        <taxon>Sar</taxon>
        <taxon>Stramenopiles</taxon>
        <taxon>Ochrophyta</taxon>
        <taxon>Bolidophyceae</taxon>
        <taxon>Parmales</taxon>
        <taxon>Triparmaceae</taxon>
        <taxon>Tetraparma</taxon>
    </lineage>
</organism>
<dbReference type="Pfam" id="PF13639">
    <property type="entry name" value="zf-RING_2"/>
    <property type="match status" value="1"/>
</dbReference>
<gene>
    <name evidence="7" type="ORF">TeGR_g4666</name>
</gene>
<feature type="compositionally biased region" description="Polar residues" evidence="5">
    <location>
        <begin position="62"/>
        <end position="77"/>
    </location>
</feature>
<evidence type="ECO:0000259" key="6">
    <source>
        <dbReference type="PROSITE" id="PS50089"/>
    </source>
</evidence>
<accession>A0ABQ6MSG2</accession>
<dbReference type="Proteomes" id="UP001165060">
    <property type="component" value="Unassembled WGS sequence"/>
</dbReference>
<evidence type="ECO:0000313" key="8">
    <source>
        <dbReference type="Proteomes" id="UP001165060"/>
    </source>
</evidence>
<evidence type="ECO:0000313" key="7">
    <source>
        <dbReference type="EMBL" id="GMI31644.1"/>
    </source>
</evidence>
<keyword evidence="2 4" id="KW-0863">Zinc-finger</keyword>
<proteinExistence type="predicted"/>
<keyword evidence="1" id="KW-0479">Metal-binding</keyword>
<evidence type="ECO:0000256" key="2">
    <source>
        <dbReference type="ARBA" id="ARBA00022771"/>
    </source>
</evidence>
<dbReference type="SMART" id="SM00744">
    <property type="entry name" value="RINGv"/>
    <property type="match status" value="1"/>
</dbReference>
<keyword evidence="8" id="KW-1185">Reference proteome</keyword>
<protein>
    <recommendedName>
        <fullName evidence="6">RING-type domain-containing protein</fullName>
    </recommendedName>
</protein>
<name>A0ABQ6MSG2_9STRA</name>
<sequence>YGARFMIPARYLPPKFDYSRELPASMLQSAAASSSASSSSSSSAARNAGSDDGDDDLEMGNITETTRLRSTSASDEPSPTVAAPPAGGLECVICYDAVDPGDRSGYMLAPCEHIFHKECLTQWMDVKMECPVCRGALPEI</sequence>
<evidence type="ECO:0000256" key="1">
    <source>
        <dbReference type="ARBA" id="ARBA00022723"/>
    </source>
</evidence>
<dbReference type="PANTHER" id="PTHR22763">
    <property type="entry name" value="RING ZINC FINGER PROTEIN"/>
    <property type="match status" value="1"/>
</dbReference>
<dbReference type="InterPro" id="IPR013083">
    <property type="entry name" value="Znf_RING/FYVE/PHD"/>
</dbReference>
<feature type="compositionally biased region" description="Low complexity" evidence="5">
    <location>
        <begin position="29"/>
        <end position="45"/>
    </location>
</feature>